<dbReference type="PATRIC" id="fig|1392998.3.peg.1139"/>
<comment type="similarity">
    <text evidence="1 11">Belongs to the complex I 20 kDa subunit family.</text>
</comment>
<dbReference type="GO" id="GO:0051539">
    <property type="term" value="F:4 iron, 4 sulfur cluster binding"/>
    <property type="evidence" value="ECO:0007669"/>
    <property type="project" value="UniProtKB-KW"/>
</dbReference>
<evidence type="ECO:0000313" key="14">
    <source>
        <dbReference type="Proteomes" id="UP000027153"/>
    </source>
</evidence>
<dbReference type="InterPro" id="IPR006137">
    <property type="entry name" value="NADH_UbQ_OxRdtase-like_20kDa"/>
</dbReference>
<dbReference type="SUPFAM" id="SSF56770">
    <property type="entry name" value="HydA/Nqo6-like"/>
    <property type="match status" value="1"/>
</dbReference>
<name>A0A062VA00_9EURY</name>
<evidence type="ECO:0000256" key="6">
    <source>
        <dbReference type="ARBA" id="ARBA00022967"/>
    </source>
</evidence>
<dbReference type="GO" id="GO:0015990">
    <property type="term" value="P:electron transport coupled proton transport"/>
    <property type="evidence" value="ECO:0007669"/>
    <property type="project" value="TreeGrafter"/>
</dbReference>
<dbReference type="NCBIfam" id="NF005012">
    <property type="entry name" value="PRK06411.1"/>
    <property type="match status" value="1"/>
</dbReference>
<keyword evidence="6" id="KW-1278">Translocase</keyword>
<evidence type="ECO:0000256" key="4">
    <source>
        <dbReference type="ARBA" id="ARBA00022485"/>
    </source>
</evidence>
<dbReference type="EMBL" id="JMIY01000002">
    <property type="protein sequence ID" value="KCZ72544.1"/>
    <property type="molecule type" value="Genomic_DNA"/>
</dbReference>
<proteinExistence type="inferred from homology"/>
<dbReference type="NCBIfam" id="TIGR01957">
    <property type="entry name" value="nuoB_fam"/>
    <property type="match status" value="1"/>
</dbReference>
<evidence type="ECO:0000256" key="1">
    <source>
        <dbReference type="ARBA" id="ARBA00009173"/>
    </source>
</evidence>
<accession>A0A062VA00</accession>
<evidence type="ECO:0000256" key="7">
    <source>
        <dbReference type="ARBA" id="ARBA00023004"/>
    </source>
</evidence>
<dbReference type="GO" id="GO:0008137">
    <property type="term" value="F:NADH dehydrogenase (ubiquinone) activity"/>
    <property type="evidence" value="ECO:0007669"/>
    <property type="project" value="InterPro"/>
</dbReference>
<keyword evidence="5 11" id="KW-0479">Metal-binding</keyword>
<keyword evidence="10" id="KW-0472">Membrane</keyword>
<dbReference type="EC" id="1.6.5.3" evidence="13"/>
<dbReference type="HAMAP" id="MF_01356">
    <property type="entry name" value="NDH1_NuoB"/>
    <property type="match status" value="1"/>
</dbReference>
<reference evidence="13 14" key="1">
    <citation type="journal article" date="2013" name="Nature">
        <title>Anaerobic oxidation of methane coupled to nitrate reduction in a novel archaeal lineage.</title>
        <authorList>
            <person name="Haroon M.F."/>
            <person name="Hu S."/>
            <person name="Shi Y."/>
            <person name="Imelfort M."/>
            <person name="Keller J."/>
            <person name="Hugenholtz P."/>
            <person name="Yuan Z."/>
            <person name="Tyson G.W."/>
        </authorList>
    </citation>
    <scope>NUCLEOTIDE SEQUENCE [LARGE SCALE GENOMIC DNA]</scope>
    <source>
        <strain evidence="13 14">ANME-2d</strain>
    </source>
</reference>
<keyword evidence="9 11" id="KW-0520">NAD</keyword>
<dbReference type="GO" id="GO:0016491">
    <property type="term" value="F:oxidoreductase activity"/>
    <property type="evidence" value="ECO:0007669"/>
    <property type="project" value="UniProtKB-KW"/>
</dbReference>
<dbReference type="GO" id="GO:0009060">
    <property type="term" value="P:aerobic respiration"/>
    <property type="evidence" value="ECO:0007669"/>
    <property type="project" value="TreeGrafter"/>
</dbReference>
<organism evidence="13 14">
    <name type="scientific">Candidatus Methanoperedens nitratireducens</name>
    <dbReference type="NCBI Taxonomy" id="1392998"/>
    <lineage>
        <taxon>Archaea</taxon>
        <taxon>Methanobacteriati</taxon>
        <taxon>Methanobacteriota</taxon>
        <taxon>Stenosarchaea group</taxon>
        <taxon>Methanomicrobia</taxon>
        <taxon>Methanosarcinales</taxon>
        <taxon>ANME-2 cluster</taxon>
        <taxon>Candidatus Methanoperedentaceae</taxon>
        <taxon>Candidatus Methanoperedens</taxon>
    </lineage>
</organism>
<dbReference type="PANTHER" id="PTHR11995">
    <property type="entry name" value="NADH DEHYDROGENASE"/>
    <property type="match status" value="1"/>
</dbReference>
<dbReference type="GO" id="GO:0048038">
    <property type="term" value="F:quinone binding"/>
    <property type="evidence" value="ECO:0007669"/>
    <property type="project" value="InterPro"/>
</dbReference>
<evidence type="ECO:0000259" key="12">
    <source>
        <dbReference type="Pfam" id="PF01058"/>
    </source>
</evidence>
<dbReference type="Proteomes" id="UP000027153">
    <property type="component" value="Unassembled WGS sequence"/>
</dbReference>
<evidence type="ECO:0000256" key="10">
    <source>
        <dbReference type="ARBA" id="ARBA00023136"/>
    </source>
</evidence>
<evidence type="ECO:0000256" key="9">
    <source>
        <dbReference type="ARBA" id="ARBA00023027"/>
    </source>
</evidence>
<protein>
    <submittedName>
        <fullName evidence="13">NADH-quinone oxidoreductase, B subunit</fullName>
        <ecNumber evidence="13">1.6.5.3</ecNumber>
    </submittedName>
</protein>
<keyword evidence="4 11" id="KW-0004">4Fe-4S</keyword>
<keyword evidence="13" id="KW-0560">Oxidoreductase</keyword>
<sequence>MDPVTIDTTKISTIKKKPQTALEKLEDTGLIHTVLSAKDRKGLILLTTVDQIFNWARLSSLWPVTSGLACCAIEMMGVAMAHHDIARFGMEIFRASPRQADLMFVAGTVTKRMAPRVKQLYEMMPEPKWVISVGSCSNTGGPYHESYSVLKGVDLIIPVDVYIPGCPPRPEAWLYGVIQLREKIKNEGYGAKWGINK</sequence>
<dbReference type="Pfam" id="PF01058">
    <property type="entry name" value="Oxidored_q6"/>
    <property type="match status" value="1"/>
</dbReference>
<keyword evidence="3" id="KW-1003">Cell membrane</keyword>
<dbReference type="InterPro" id="IPR006138">
    <property type="entry name" value="NADH_UQ_OxRdtase_20Kd_su"/>
</dbReference>
<comment type="caution">
    <text evidence="13">The sequence shown here is derived from an EMBL/GenBank/DDBJ whole genome shotgun (WGS) entry which is preliminary data.</text>
</comment>
<dbReference type="GO" id="GO:0046872">
    <property type="term" value="F:metal ion binding"/>
    <property type="evidence" value="ECO:0007669"/>
    <property type="project" value="UniProtKB-KW"/>
</dbReference>
<evidence type="ECO:0000256" key="8">
    <source>
        <dbReference type="ARBA" id="ARBA00023014"/>
    </source>
</evidence>
<evidence type="ECO:0000256" key="3">
    <source>
        <dbReference type="ARBA" id="ARBA00022475"/>
    </source>
</evidence>
<dbReference type="GO" id="GO:0045271">
    <property type="term" value="C:respiratory chain complex I"/>
    <property type="evidence" value="ECO:0007669"/>
    <property type="project" value="TreeGrafter"/>
</dbReference>
<dbReference type="Gene3D" id="3.40.50.12280">
    <property type="match status" value="1"/>
</dbReference>
<keyword evidence="14" id="KW-1185">Reference proteome</keyword>
<dbReference type="PANTHER" id="PTHR11995:SF33">
    <property type="entry name" value="NADH-QUINONE OXIDOREDUCTASE SUBUNIT B 2"/>
    <property type="match status" value="1"/>
</dbReference>
<evidence type="ECO:0000256" key="2">
    <source>
        <dbReference type="ARBA" id="ARBA00022448"/>
    </source>
</evidence>
<evidence type="ECO:0000256" key="5">
    <source>
        <dbReference type="ARBA" id="ARBA00022723"/>
    </source>
</evidence>
<dbReference type="FunFam" id="3.40.50.12280:FF:000002">
    <property type="entry name" value="NADH-quinone oxidoreductase subunit B"/>
    <property type="match status" value="1"/>
</dbReference>
<keyword evidence="8 11" id="KW-0411">Iron-sulfur</keyword>
<gene>
    <name evidence="13" type="ORF">ANME2D_00973</name>
</gene>
<keyword evidence="7 11" id="KW-0408">Iron</keyword>
<evidence type="ECO:0000313" key="13">
    <source>
        <dbReference type="EMBL" id="KCZ72544.1"/>
    </source>
</evidence>
<evidence type="ECO:0000256" key="11">
    <source>
        <dbReference type="RuleBase" id="RU004464"/>
    </source>
</evidence>
<feature type="domain" description="NADH:ubiquinone oxidoreductase-like 20kDa subunit" evidence="12">
    <location>
        <begin position="70"/>
        <end position="179"/>
    </location>
</feature>
<keyword evidence="2" id="KW-0813">Transport</keyword>
<dbReference type="AlphaFoldDB" id="A0A062VA00"/>